<accession>A0A0E9PVY0</accession>
<dbReference type="EMBL" id="GBXM01100544">
    <property type="protein sequence ID" value="JAH08033.1"/>
    <property type="molecule type" value="Transcribed_RNA"/>
</dbReference>
<reference evidence="1" key="1">
    <citation type="submission" date="2014-11" db="EMBL/GenBank/DDBJ databases">
        <authorList>
            <person name="Amaro Gonzalez C."/>
        </authorList>
    </citation>
    <scope>NUCLEOTIDE SEQUENCE</scope>
</reference>
<proteinExistence type="predicted"/>
<organism evidence="1">
    <name type="scientific">Anguilla anguilla</name>
    <name type="common">European freshwater eel</name>
    <name type="synonym">Muraena anguilla</name>
    <dbReference type="NCBI Taxonomy" id="7936"/>
    <lineage>
        <taxon>Eukaryota</taxon>
        <taxon>Metazoa</taxon>
        <taxon>Chordata</taxon>
        <taxon>Craniata</taxon>
        <taxon>Vertebrata</taxon>
        <taxon>Euteleostomi</taxon>
        <taxon>Actinopterygii</taxon>
        <taxon>Neopterygii</taxon>
        <taxon>Teleostei</taxon>
        <taxon>Anguilliformes</taxon>
        <taxon>Anguillidae</taxon>
        <taxon>Anguilla</taxon>
    </lineage>
</organism>
<evidence type="ECO:0000313" key="1">
    <source>
        <dbReference type="EMBL" id="JAH08033.1"/>
    </source>
</evidence>
<dbReference type="AlphaFoldDB" id="A0A0E9PVY0"/>
<reference evidence="1" key="2">
    <citation type="journal article" date="2015" name="Fish Shellfish Immunol.">
        <title>Early steps in the European eel (Anguilla anguilla)-Vibrio vulnificus interaction in the gills: Role of the RtxA13 toxin.</title>
        <authorList>
            <person name="Callol A."/>
            <person name="Pajuelo D."/>
            <person name="Ebbesson L."/>
            <person name="Teles M."/>
            <person name="MacKenzie S."/>
            <person name="Amaro C."/>
        </authorList>
    </citation>
    <scope>NUCLEOTIDE SEQUENCE</scope>
</reference>
<name>A0A0E9PVY0_ANGAN</name>
<protein>
    <submittedName>
        <fullName evidence="1">Uncharacterized protein</fullName>
    </submittedName>
</protein>
<sequence length="36" mass="4061">MRLSAAHFVFTIQIKGIMSQYDLTEVQGDLRIGPSH</sequence>